<name>J7RI49_9APHY</name>
<keyword evidence="2" id="KW-1185">Reference proteome</keyword>
<dbReference type="InParanoid" id="J7RI49"/>
<organism evidence="1 2">
    <name type="scientific">Fibroporia radiculosa</name>
    <dbReference type="NCBI Taxonomy" id="599839"/>
    <lineage>
        <taxon>Eukaryota</taxon>
        <taxon>Fungi</taxon>
        <taxon>Dikarya</taxon>
        <taxon>Basidiomycota</taxon>
        <taxon>Agaricomycotina</taxon>
        <taxon>Agaricomycetes</taxon>
        <taxon>Polyporales</taxon>
        <taxon>Fibroporiaceae</taxon>
        <taxon>Fibroporia</taxon>
    </lineage>
</organism>
<reference evidence="1 2" key="1">
    <citation type="journal article" date="2012" name="Appl. Environ. Microbiol.">
        <title>Short-read sequencing for genomic analysis of the brown rot fungus Fibroporia radiculosa.</title>
        <authorList>
            <person name="Tang J.D."/>
            <person name="Perkins A.D."/>
            <person name="Sonstegard T.S."/>
            <person name="Schroeder S.G."/>
            <person name="Burgess S.C."/>
            <person name="Diehl S.V."/>
        </authorList>
    </citation>
    <scope>NUCLEOTIDE SEQUENCE [LARGE SCALE GENOMIC DNA]</scope>
    <source>
        <strain evidence="1 2">TFFH 294</strain>
    </source>
</reference>
<dbReference type="Proteomes" id="UP000006352">
    <property type="component" value="Unassembled WGS sequence"/>
</dbReference>
<dbReference type="RefSeq" id="XP_012177273.1">
    <property type="nucleotide sequence ID" value="XM_012321883.1"/>
</dbReference>
<dbReference type="EMBL" id="HE797718">
    <property type="protein sequence ID" value="CCM07252.1"/>
    <property type="molecule type" value="Genomic_DNA"/>
</dbReference>
<dbReference type="GeneID" id="24102152"/>
<evidence type="ECO:0000313" key="2">
    <source>
        <dbReference type="Proteomes" id="UP000006352"/>
    </source>
</evidence>
<gene>
    <name evidence="1" type="ORF">FIBRA_09598</name>
</gene>
<accession>J7RI49</accession>
<evidence type="ECO:0000313" key="1">
    <source>
        <dbReference type="EMBL" id="CCM07252.1"/>
    </source>
</evidence>
<protein>
    <submittedName>
        <fullName evidence="1">Uncharacterized protein</fullName>
    </submittedName>
</protein>
<proteinExistence type="predicted"/>
<dbReference type="HOGENOM" id="CLU_3368489_0_0_1"/>
<dbReference type="AlphaFoldDB" id="J7RI49"/>
<sequence length="35" mass="4334">MYKIPEQSSVVWQSVLTEWLPTRDQRYRILTKYFA</sequence>